<evidence type="ECO:0000313" key="1">
    <source>
        <dbReference type="EMBL" id="ESO01245.1"/>
    </source>
</evidence>
<reference evidence="1 3" key="2">
    <citation type="journal article" date="2013" name="Nature">
        <title>Insights into bilaterian evolution from three spiralian genomes.</title>
        <authorList>
            <person name="Simakov O."/>
            <person name="Marletaz F."/>
            <person name="Cho S.J."/>
            <person name="Edsinger-Gonzales E."/>
            <person name="Havlak P."/>
            <person name="Hellsten U."/>
            <person name="Kuo D.H."/>
            <person name="Larsson T."/>
            <person name="Lv J."/>
            <person name="Arendt D."/>
            <person name="Savage R."/>
            <person name="Osoegawa K."/>
            <person name="de Jong P."/>
            <person name="Grimwood J."/>
            <person name="Chapman J.A."/>
            <person name="Shapiro H."/>
            <person name="Aerts A."/>
            <person name="Otillar R.P."/>
            <person name="Terry A.Y."/>
            <person name="Boore J.L."/>
            <person name="Grigoriev I.V."/>
            <person name="Lindberg D.R."/>
            <person name="Seaver E.C."/>
            <person name="Weisblat D.A."/>
            <person name="Putnam N.H."/>
            <person name="Rokhsar D.S."/>
        </authorList>
    </citation>
    <scope>NUCLEOTIDE SEQUENCE</scope>
</reference>
<dbReference type="eggNOG" id="ENOG502SDZF">
    <property type="taxonomic scope" value="Eukaryota"/>
</dbReference>
<reference evidence="3" key="1">
    <citation type="submission" date="2012-12" db="EMBL/GenBank/DDBJ databases">
        <authorList>
            <person name="Hellsten U."/>
            <person name="Grimwood J."/>
            <person name="Chapman J.A."/>
            <person name="Shapiro H."/>
            <person name="Aerts A."/>
            <person name="Otillar R.P."/>
            <person name="Terry A.Y."/>
            <person name="Boore J.L."/>
            <person name="Simakov O."/>
            <person name="Marletaz F."/>
            <person name="Cho S.-J."/>
            <person name="Edsinger-Gonzales E."/>
            <person name="Havlak P."/>
            <person name="Kuo D.-H."/>
            <person name="Larsson T."/>
            <person name="Lv J."/>
            <person name="Arendt D."/>
            <person name="Savage R."/>
            <person name="Osoegawa K."/>
            <person name="de Jong P."/>
            <person name="Lindberg D.R."/>
            <person name="Seaver E.C."/>
            <person name="Weisblat D.A."/>
            <person name="Putnam N.H."/>
            <person name="Grigoriev I.V."/>
            <person name="Rokhsar D.S."/>
        </authorList>
    </citation>
    <scope>NUCLEOTIDE SEQUENCE</scope>
</reference>
<dbReference type="InParanoid" id="T1F8H2"/>
<dbReference type="HOGENOM" id="CLU_691256_0_0_1"/>
<dbReference type="Gene3D" id="3.40.50.300">
    <property type="entry name" value="P-loop containing nucleotide triphosphate hydrolases"/>
    <property type="match status" value="1"/>
</dbReference>
<proteinExistence type="predicted"/>
<dbReference type="SUPFAM" id="SSF52540">
    <property type="entry name" value="P-loop containing nucleoside triphosphate hydrolases"/>
    <property type="match status" value="1"/>
</dbReference>
<sequence length="436" mass="50141">MAWKNVLGTFLKSTPMISMYGGILTTTVYVAYKDYSRIQCMLNVYRTGNILPPFTENDFETEFQSRPAVESQLVAVLNNKFSNEYYIINGEVGVGKTRSILEVVRHLMNSSGKQNLGAPIFVTVDQGKSFPDTLAAAIHFNFDEHINFRTFLDIVLRIESIPKKDEASKLIRVLEALEESAFVYTMKYKKPVVLIIDGIASLNRTLPGALEKIQDKAKMWADCNIIKLIFVNNDEEVEEKLQRNSSAWSRAATPFVLEDLTESQTHSFLTTNYILRKDKNSYAESKDKSIKLITPEDSEKIYELVGGRILYLVSIKRDYMKGFSLDRIFLDMKDREKEKFINVSRRPSTWKVISLLRSFPHKSMKLSKLIKATDKDDVDYLCKLNVIRLVRDDIGIMVKFNSKLTENVVEELEMLYQRELQEHKEQCTSPKKSPVS</sequence>
<keyword evidence="3" id="KW-1185">Reference proteome</keyword>
<dbReference type="STRING" id="6412.T1F8H2"/>
<accession>T1F8H2</accession>
<dbReference type="InterPro" id="IPR027417">
    <property type="entry name" value="P-loop_NTPase"/>
</dbReference>
<evidence type="ECO:0000313" key="3">
    <source>
        <dbReference type="Proteomes" id="UP000015101"/>
    </source>
</evidence>
<protein>
    <recommendedName>
        <fullName evidence="4">Orc1-like AAA ATPase domain-containing protein</fullName>
    </recommendedName>
</protein>
<dbReference type="PANTHER" id="PTHR36168">
    <property type="entry name" value="CHROMOSOME 1, WHOLE GENOME SHOTGUN SEQUENCE"/>
    <property type="match status" value="1"/>
</dbReference>
<dbReference type="CTD" id="20205121"/>
<dbReference type="EMBL" id="KB096785">
    <property type="protein sequence ID" value="ESO01245.1"/>
    <property type="molecule type" value="Genomic_DNA"/>
</dbReference>
<evidence type="ECO:0008006" key="4">
    <source>
        <dbReference type="Google" id="ProtNLM"/>
    </source>
</evidence>
<dbReference type="KEGG" id="hro:HELRODRAFT_174791"/>
<dbReference type="PANTHER" id="PTHR36168:SF1">
    <property type="entry name" value="ORC1-LIKE AAA ATPASE DOMAIN-CONTAINING PROTEIN"/>
    <property type="match status" value="1"/>
</dbReference>
<gene>
    <name evidence="2" type="primary">20205121</name>
    <name evidence="1" type="ORF">HELRODRAFT_174791</name>
</gene>
<dbReference type="GeneID" id="20205121"/>
<evidence type="ECO:0000313" key="2">
    <source>
        <dbReference type="EnsemblMetazoa" id="HelroP174791"/>
    </source>
</evidence>
<dbReference type="AlphaFoldDB" id="T1F8H2"/>
<dbReference type="OrthoDB" id="9981780at2759"/>
<name>T1F8H2_HELRO</name>
<dbReference type="RefSeq" id="XP_009020481.1">
    <property type="nucleotide sequence ID" value="XM_009022233.1"/>
</dbReference>
<dbReference type="EMBL" id="AMQM01005028">
    <property type="status" value="NOT_ANNOTATED_CDS"/>
    <property type="molecule type" value="Genomic_DNA"/>
</dbReference>
<dbReference type="Proteomes" id="UP000015101">
    <property type="component" value="Unassembled WGS sequence"/>
</dbReference>
<dbReference type="EnsemblMetazoa" id="HelroT174791">
    <property type="protein sequence ID" value="HelroP174791"/>
    <property type="gene ID" value="HelroG174791"/>
</dbReference>
<reference evidence="2" key="3">
    <citation type="submission" date="2015-06" db="UniProtKB">
        <authorList>
            <consortium name="EnsemblMetazoa"/>
        </authorList>
    </citation>
    <scope>IDENTIFICATION</scope>
</reference>
<organism evidence="2 3">
    <name type="scientific">Helobdella robusta</name>
    <name type="common">Californian leech</name>
    <dbReference type="NCBI Taxonomy" id="6412"/>
    <lineage>
        <taxon>Eukaryota</taxon>
        <taxon>Metazoa</taxon>
        <taxon>Spiralia</taxon>
        <taxon>Lophotrochozoa</taxon>
        <taxon>Annelida</taxon>
        <taxon>Clitellata</taxon>
        <taxon>Hirudinea</taxon>
        <taxon>Rhynchobdellida</taxon>
        <taxon>Glossiphoniidae</taxon>
        <taxon>Helobdella</taxon>
    </lineage>
</organism>